<evidence type="ECO:0000313" key="2">
    <source>
        <dbReference type="EMBL" id="RQN23538.1"/>
    </source>
</evidence>
<reference evidence="2 3" key="1">
    <citation type="submission" date="2018-11" db="EMBL/GenBank/DDBJ databases">
        <title>Draft genome sequences of potential pathogenic Clostridium perfringens from environmental surface water in the North West Province, South Africa.</title>
        <authorList>
            <person name="Fourie J.C.J."/>
            <person name="Sanko T.J."/>
            <person name="Bezuidenhout C."/>
            <person name="Mienie C."/>
            <person name="Adeleke R."/>
        </authorList>
    </citation>
    <scope>NUCLEOTIDE SEQUENCE [LARGE SCALE GENOMIC DNA]</scope>
    <source>
        <strain evidence="2 3">SC4-C13</strain>
    </source>
</reference>
<evidence type="ECO:0000259" key="1">
    <source>
        <dbReference type="PROSITE" id="PS50234"/>
    </source>
</evidence>
<dbReference type="SUPFAM" id="SSF53300">
    <property type="entry name" value="vWA-like"/>
    <property type="match status" value="1"/>
</dbReference>
<dbReference type="Gene3D" id="3.40.50.410">
    <property type="entry name" value="von Willebrand factor, type A domain"/>
    <property type="match status" value="1"/>
</dbReference>
<proteinExistence type="predicted"/>
<accession>A0AAE8FQT1</accession>
<dbReference type="InterPro" id="IPR002035">
    <property type="entry name" value="VWF_A"/>
</dbReference>
<dbReference type="PROSITE" id="PS50234">
    <property type="entry name" value="VWFA"/>
    <property type="match status" value="1"/>
</dbReference>
<name>A0AAE8FQT1_CLOPF</name>
<dbReference type="SMART" id="SM00327">
    <property type="entry name" value="VWA"/>
    <property type="match status" value="1"/>
</dbReference>
<evidence type="ECO:0000313" key="3">
    <source>
        <dbReference type="Proteomes" id="UP000273641"/>
    </source>
</evidence>
<organism evidence="2 3">
    <name type="scientific">Clostridium perfringens</name>
    <dbReference type="NCBI Taxonomy" id="1502"/>
    <lineage>
        <taxon>Bacteria</taxon>
        <taxon>Bacillati</taxon>
        <taxon>Bacillota</taxon>
        <taxon>Clostridia</taxon>
        <taxon>Eubacteriales</taxon>
        <taxon>Clostridiaceae</taxon>
        <taxon>Clostridium</taxon>
    </lineage>
</organism>
<protein>
    <submittedName>
        <fullName evidence="2">VWA domain-containing protein</fullName>
    </submittedName>
</protein>
<dbReference type="Proteomes" id="UP000273641">
    <property type="component" value="Unassembled WGS sequence"/>
</dbReference>
<sequence>MKNIRKIFCVFLIISLFISVPVLNASGIENKGFDDQFKDIGNESKGRICDYDGTEILKEVSQKPDEDGNYEITLTVKGKPKKVTKPVDILLIMDASNSMYYNMDELKASMNSLVDKVIDNIPDSRIAVVAFGTYSEEVFSFNDKNNFTSKEEYKKAIKKSYNNIEGMGNTNIESSWRLADEIFNNELNNNSNSKKDVIFFSDGYPNISVDYLYSIGYLSVDNYDYYKYYNDYYLNEKNYYLNQIYKKAFEEGKNYRNEHRDYEYEKIMKENGNTIGSWALYEYKKFYNNYPDTNIFSVALIDNIPYEDKNSAKELLSKMQNSGYFTIDSRFGQDNNENNSKSLKEIYDKIANNIILDKEMAKGLKITDVVSKDFEIVKNGAYDGKNSKIVNLSDNSVIDLKENIEGDKISWDRGENIIDSTDGIQFKFKIKPKDQYWGTGENKVYTNDIATISYKKPKEKNKIITGIFNKPNLSIPYKLGKIKVTKKFFDENGKEIKVDDKKTYTVCIDGGDLGKYYLKVDGNGNAKVLDFYMRDENTDISNNTDTKKGYLKVTESSENKRIYKVSEIDTMDSETKSIFVNGSKKDSFELNMKNNNIDIVINSSIKDEKYFYDNKEKINDFGILKLN</sequence>
<feature type="domain" description="VWFA" evidence="1">
    <location>
        <begin position="88"/>
        <end position="350"/>
    </location>
</feature>
<dbReference type="EMBL" id="RQNR01000007">
    <property type="protein sequence ID" value="RQN23538.1"/>
    <property type="molecule type" value="Genomic_DNA"/>
</dbReference>
<comment type="caution">
    <text evidence="2">The sequence shown here is derived from an EMBL/GenBank/DDBJ whole genome shotgun (WGS) entry which is preliminary data.</text>
</comment>
<dbReference type="AlphaFoldDB" id="A0AAE8FQT1"/>
<dbReference type="InterPro" id="IPR036465">
    <property type="entry name" value="vWFA_dom_sf"/>
</dbReference>
<dbReference type="Pfam" id="PF00092">
    <property type="entry name" value="VWA"/>
    <property type="match status" value="1"/>
</dbReference>
<dbReference type="CDD" id="cd00198">
    <property type="entry name" value="vWFA"/>
    <property type="match status" value="1"/>
</dbReference>
<gene>
    <name evidence="2" type="ORF">EHZ11_12995</name>
</gene>
<dbReference type="RefSeq" id="WP_124231032.1">
    <property type="nucleotide sequence ID" value="NZ_CP120749.1"/>
</dbReference>